<dbReference type="RefSeq" id="WP_106243379.1">
    <property type="nucleotide sequence ID" value="NZ_PVZC01000002.1"/>
</dbReference>
<dbReference type="NCBIfam" id="NF010041">
    <property type="entry name" value="PRK13517.1-1"/>
    <property type="match status" value="1"/>
</dbReference>
<evidence type="ECO:0000256" key="3">
    <source>
        <dbReference type="ARBA" id="ARBA00022840"/>
    </source>
</evidence>
<evidence type="ECO:0000256" key="2">
    <source>
        <dbReference type="ARBA" id="ARBA00022741"/>
    </source>
</evidence>
<comment type="catalytic activity">
    <reaction evidence="4 5">
        <text>L-cysteine + L-glutamate + ATP = gamma-L-glutamyl-L-cysteine + ADP + phosphate + H(+)</text>
        <dbReference type="Rhea" id="RHEA:13285"/>
        <dbReference type="ChEBI" id="CHEBI:15378"/>
        <dbReference type="ChEBI" id="CHEBI:29985"/>
        <dbReference type="ChEBI" id="CHEBI:30616"/>
        <dbReference type="ChEBI" id="CHEBI:35235"/>
        <dbReference type="ChEBI" id="CHEBI:43474"/>
        <dbReference type="ChEBI" id="CHEBI:58173"/>
        <dbReference type="ChEBI" id="CHEBI:456216"/>
        <dbReference type="EC" id="6.3.2.2"/>
    </reaction>
</comment>
<evidence type="ECO:0000256" key="4">
    <source>
        <dbReference type="ARBA" id="ARBA00048819"/>
    </source>
</evidence>
<dbReference type="Pfam" id="PF04107">
    <property type="entry name" value="GCS2"/>
    <property type="match status" value="1"/>
</dbReference>
<dbReference type="Proteomes" id="UP000237846">
    <property type="component" value="Unassembled WGS sequence"/>
</dbReference>
<dbReference type="GO" id="GO:0042398">
    <property type="term" value="P:modified amino acid biosynthetic process"/>
    <property type="evidence" value="ECO:0007669"/>
    <property type="project" value="InterPro"/>
</dbReference>
<keyword evidence="2 5" id="KW-0547">Nucleotide-binding</keyword>
<keyword evidence="7" id="KW-1185">Reference proteome</keyword>
<dbReference type="NCBIfam" id="TIGR02050">
    <property type="entry name" value="gshA_cyan_rel"/>
    <property type="match status" value="1"/>
</dbReference>
<evidence type="ECO:0000313" key="6">
    <source>
        <dbReference type="EMBL" id="PRY00999.1"/>
    </source>
</evidence>
<comment type="function">
    <text evidence="5">ATP-dependent carboxylate-amine ligase which exhibits weak glutamate--cysteine ligase activity.</text>
</comment>
<dbReference type="InterPro" id="IPR050141">
    <property type="entry name" value="GCL_type2/YbdK_subfam"/>
</dbReference>
<dbReference type="OrthoDB" id="9803842at2"/>
<sequence length="385" mass="41696">MVLTGPEERARPEEVGASGDMLTIGVEEEFLLVDQDGRLASDAPEVLREVSGGRAEMQQEIGRCMVEAASPVCEGTEQLLYQLRDARARLAATAAEQGLRLVASGTPVLAEEDFQPLSPNSRYHRMAEHFGAIVATGYTCGCHVHVAIPDRETGVQVSNHLRPWLPVLLALTANSPFNDGVDTAYSSWRQVLWSRWPSAAPPPMFASLDHYESSVAAMLEAQAMLDRGMIYWFTRLSERNPTLETRVCDVAGTPEEAALAAALVRGLVGAALDDIADGRPAPTVPGEVLEANLWRAARDGLEGSCLDPFGDSLIPVHTAVDRLVSRVRRLLDANGDRDFVDDTLNVLRRTGGGARRQRTAFARRGRLPDVVDHLAESTSAGLSPV</sequence>
<proteinExistence type="inferred from homology"/>
<gene>
    <name evidence="6" type="ORF">CLV72_102632</name>
</gene>
<name>A0A2T0QAV0_9ACTN</name>
<dbReference type="InterPro" id="IPR011793">
    <property type="entry name" value="YbdK"/>
</dbReference>
<accession>A0A2T0QAV0</accession>
<protein>
    <recommendedName>
        <fullName evidence="5">Putative glutamate--cysteine ligase 2</fullName>
        <ecNumber evidence="5">6.3.2.2</ecNumber>
    </recommendedName>
    <alternativeName>
        <fullName evidence="5">Gamma-glutamylcysteine synthetase 2</fullName>
        <shortName evidence="5">GCS 2</shortName>
        <shortName evidence="5">Gamma-GCS 2</shortName>
    </alternativeName>
</protein>
<dbReference type="Gene3D" id="3.30.590.20">
    <property type="match status" value="1"/>
</dbReference>
<dbReference type="GO" id="GO:0004357">
    <property type="term" value="F:glutamate-cysteine ligase activity"/>
    <property type="evidence" value="ECO:0007669"/>
    <property type="project" value="UniProtKB-EC"/>
</dbReference>
<comment type="caution">
    <text evidence="6">The sequence shown here is derived from an EMBL/GenBank/DDBJ whole genome shotgun (WGS) entry which is preliminary data.</text>
</comment>
<dbReference type="GO" id="GO:0005524">
    <property type="term" value="F:ATP binding"/>
    <property type="evidence" value="ECO:0007669"/>
    <property type="project" value="UniProtKB-KW"/>
</dbReference>
<dbReference type="SUPFAM" id="SSF55931">
    <property type="entry name" value="Glutamine synthetase/guanido kinase"/>
    <property type="match status" value="1"/>
</dbReference>
<dbReference type="PANTHER" id="PTHR36510:SF1">
    <property type="entry name" value="GLUTAMATE--CYSTEINE LIGASE 2-RELATED"/>
    <property type="match status" value="1"/>
</dbReference>
<dbReference type="EMBL" id="PVZC01000002">
    <property type="protein sequence ID" value="PRY00999.1"/>
    <property type="molecule type" value="Genomic_DNA"/>
</dbReference>
<comment type="similarity">
    <text evidence="5">Belongs to the glutamate--cysteine ligase type 2 family. YbdK subfamily.</text>
</comment>
<keyword evidence="1 5" id="KW-0436">Ligase</keyword>
<dbReference type="PANTHER" id="PTHR36510">
    <property type="entry name" value="GLUTAMATE--CYSTEINE LIGASE 2-RELATED"/>
    <property type="match status" value="1"/>
</dbReference>
<reference evidence="6 7" key="1">
    <citation type="submission" date="2018-03" db="EMBL/GenBank/DDBJ databases">
        <title>Genomic Encyclopedia of Archaeal and Bacterial Type Strains, Phase II (KMG-II): from individual species to whole genera.</title>
        <authorList>
            <person name="Goeker M."/>
        </authorList>
    </citation>
    <scope>NUCLEOTIDE SEQUENCE [LARGE SCALE GENOMIC DNA]</scope>
    <source>
        <strain evidence="6 7">DSM 45601</strain>
    </source>
</reference>
<dbReference type="InterPro" id="IPR006336">
    <property type="entry name" value="GCS2"/>
</dbReference>
<dbReference type="HAMAP" id="MF_01609">
    <property type="entry name" value="Glu_cys_ligase_2"/>
    <property type="match status" value="1"/>
</dbReference>
<organism evidence="6 7">
    <name type="scientific">Allonocardiopsis opalescens</name>
    <dbReference type="NCBI Taxonomy" id="1144618"/>
    <lineage>
        <taxon>Bacteria</taxon>
        <taxon>Bacillati</taxon>
        <taxon>Actinomycetota</taxon>
        <taxon>Actinomycetes</taxon>
        <taxon>Streptosporangiales</taxon>
        <taxon>Allonocardiopsis</taxon>
    </lineage>
</organism>
<evidence type="ECO:0000256" key="5">
    <source>
        <dbReference type="HAMAP-Rule" id="MF_01609"/>
    </source>
</evidence>
<evidence type="ECO:0000313" key="7">
    <source>
        <dbReference type="Proteomes" id="UP000237846"/>
    </source>
</evidence>
<keyword evidence="3 5" id="KW-0067">ATP-binding</keyword>
<evidence type="ECO:0000256" key="1">
    <source>
        <dbReference type="ARBA" id="ARBA00022598"/>
    </source>
</evidence>
<dbReference type="InterPro" id="IPR014746">
    <property type="entry name" value="Gln_synth/guanido_kin_cat_dom"/>
</dbReference>
<dbReference type="AlphaFoldDB" id="A0A2T0QAV0"/>
<dbReference type="EC" id="6.3.2.2" evidence="5"/>